<dbReference type="Gene3D" id="1.25.40.10">
    <property type="entry name" value="Tetratricopeptide repeat domain"/>
    <property type="match status" value="1"/>
</dbReference>
<accession>A0A0C4EBP4</accession>
<dbReference type="EMBL" id="ADBL01002592">
    <property type="status" value="NOT_ANNOTATED_CDS"/>
    <property type="molecule type" value="Genomic_DNA"/>
</dbReference>
<reference evidence="2" key="3">
    <citation type="submission" date="2011-03" db="EMBL/GenBank/DDBJ databases">
        <title>Annotation of Magnaporthe poae ATCC 64411.</title>
        <authorList>
            <person name="Ma L.-J."/>
            <person name="Dead R."/>
            <person name="Young S.K."/>
            <person name="Zeng Q."/>
            <person name="Gargeya S."/>
            <person name="Fitzgerald M."/>
            <person name="Haas B."/>
            <person name="Abouelleil A."/>
            <person name="Alvarado L."/>
            <person name="Arachchi H.M."/>
            <person name="Berlin A."/>
            <person name="Brown A."/>
            <person name="Chapman S.B."/>
            <person name="Chen Z."/>
            <person name="Dunbar C."/>
            <person name="Freedman E."/>
            <person name="Gearin G."/>
            <person name="Gellesch M."/>
            <person name="Goldberg J."/>
            <person name="Griggs A."/>
            <person name="Gujja S."/>
            <person name="Heiman D."/>
            <person name="Howarth C."/>
            <person name="Larson L."/>
            <person name="Lui A."/>
            <person name="MacDonald P.J.P."/>
            <person name="Mehta T."/>
            <person name="Montmayeur A."/>
            <person name="Murphy C."/>
            <person name="Neiman D."/>
            <person name="Pearson M."/>
            <person name="Priest M."/>
            <person name="Roberts A."/>
            <person name="Saif S."/>
            <person name="Shea T."/>
            <person name="Shenoy N."/>
            <person name="Sisk P."/>
            <person name="Stolte C."/>
            <person name="Sykes S."/>
            <person name="Yandava C."/>
            <person name="Wortman J."/>
            <person name="Nusbaum C."/>
            <person name="Birren B."/>
        </authorList>
    </citation>
    <scope>NUCLEOTIDE SEQUENCE</scope>
    <source>
        <strain evidence="2">ATCC 64411</strain>
    </source>
</reference>
<name>A0A0C4EBP4_MAGP6</name>
<feature type="region of interest" description="Disordered" evidence="1">
    <location>
        <begin position="779"/>
        <end position="808"/>
    </location>
</feature>
<keyword evidence="4" id="KW-1185">Reference proteome</keyword>
<dbReference type="EMBL" id="GL876977">
    <property type="protein sequence ID" value="KLU91580.1"/>
    <property type="molecule type" value="Genomic_DNA"/>
</dbReference>
<reference evidence="4" key="1">
    <citation type="submission" date="2010-05" db="EMBL/GenBank/DDBJ databases">
        <title>The genome sequence of Magnaporthe poae strain ATCC 64411.</title>
        <authorList>
            <person name="Ma L.-J."/>
            <person name="Dead R."/>
            <person name="Young S."/>
            <person name="Zeng Q."/>
            <person name="Koehrsen M."/>
            <person name="Alvarado L."/>
            <person name="Berlin A."/>
            <person name="Chapman S.B."/>
            <person name="Chen Z."/>
            <person name="Freedman E."/>
            <person name="Gellesch M."/>
            <person name="Goldberg J."/>
            <person name="Griggs A."/>
            <person name="Gujja S."/>
            <person name="Heilman E.R."/>
            <person name="Heiman D."/>
            <person name="Hepburn T."/>
            <person name="Howarth C."/>
            <person name="Jen D."/>
            <person name="Larson L."/>
            <person name="Mehta T."/>
            <person name="Neiman D."/>
            <person name="Pearson M."/>
            <person name="Roberts A."/>
            <person name="Saif S."/>
            <person name="Shea T."/>
            <person name="Shenoy N."/>
            <person name="Sisk P."/>
            <person name="Stolte C."/>
            <person name="Sykes S."/>
            <person name="Walk T."/>
            <person name="White J."/>
            <person name="Yandava C."/>
            <person name="Haas B."/>
            <person name="Nusbaum C."/>
            <person name="Birren B."/>
        </authorList>
    </citation>
    <scope>NUCLEOTIDE SEQUENCE [LARGE SCALE GENOMIC DNA]</scope>
    <source>
        <strain evidence="4">ATCC 64411 / 73-15</strain>
    </source>
</reference>
<reference evidence="3" key="4">
    <citation type="journal article" date="2015" name="G3 (Bethesda)">
        <title>Genome sequences of three phytopathogenic species of the Magnaporthaceae family of fungi.</title>
        <authorList>
            <person name="Okagaki L.H."/>
            <person name="Nunes C.C."/>
            <person name="Sailsbery J."/>
            <person name="Clay B."/>
            <person name="Brown D."/>
            <person name="John T."/>
            <person name="Oh Y."/>
            <person name="Young N."/>
            <person name="Fitzgerald M."/>
            <person name="Haas B.J."/>
            <person name="Zeng Q."/>
            <person name="Young S."/>
            <person name="Adiconis X."/>
            <person name="Fan L."/>
            <person name="Levin J.Z."/>
            <person name="Mitchell T.K."/>
            <person name="Okubara P.A."/>
            <person name="Farman M.L."/>
            <person name="Kohn L.M."/>
            <person name="Birren B."/>
            <person name="Ma L.-J."/>
            <person name="Dean R.A."/>
        </authorList>
    </citation>
    <scope>NUCLEOTIDE SEQUENCE</scope>
    <source>
        <strain evidence="3">ATCC 64411 / 73-15</strain>
    </source>
</reference>
<gene>
    <name evidence="2" type="ORF">MAPG_10098</name>
</gene>
<dbReference type="EnsemblFungi" id="MAPG_10098T0">
    <property type="protein sequence ID" value="MAPG_10098T0"/>
    <property type="gene ID" value="MAPG_10098"/>
</dbReference>
<protein>
    <recommendedName>
        <fullName evidence="5">Pentatricopeptide repeat domain-containing protein</fullName>
    </recommendedName>
</protein>
<dbReference type="OrthoDB" id="185373at2759"/>
<feature type="compositionally biased region" description="Basic residues" evidence="1">
    <location>
        <begin position="783"/>
        <end position="792"/>
    </location>
</feature>
<evidence type="ECO:0000256" key="1">
    <source>
        <dbReference type="SAM" id="MobiDB-lite"/>
    </source>
</evidence>
<evidence type="ECO:0008006" key="5">
    <source>
        <dbReference type="Google" id="ProtNLM"/>
    </source>
</evidence>
<proteinExistence type="predicted"/>
<evidence type="ECO:0000313" key="4">
    <source>
        <dbReference type="Proteomes" id="UP000011715"/>
    </source>
</evidence>
<reference evidence="2" key="2">
    <citation type="submission" date="2010-05" db="EMBL/GenBank/DDBJ databases">
        <title>The Genome Sequence of Magnaporthe poae strain ATCC 64411.</title>
        <authorList>
            <consortium name="The Broad Institute Genome Sequencing Platform"/>
            <consortium name="Broad Institute Genome Sequencing Center for Infectious Disease"/>
            <person name="Ma L.-J."/>
            <person name="Dead R."/>
            <person name="Young S."/>
            <person name="Zeng Q."/>
            <person name="Koehrsen M."/>
            <person name="Alvarado L."/>
            <person name="Berlin A."/>
            <person name="Chapman S.B."/>
            <person name="Chen Z."/>
            <person name="Freedman E."/>
            <person name="Gellesch M."/>
            <person name="Goldberg J."/>
            <person name="Griggs A."/>
            <person name="Gujja S."/>
            <person name="Heilman E.R."/>
            <person name="Heiman D."/>
            <person name="Hepburn T."/>
            <person name="Howarth C."/>
            <person name="Jen D."/>
            <person name="Larson L."/>
            <person name="Mehta T."/>
            <person name="Neiman D."/>
            <person name="Pearson M."/>
            <person name="Roberts A."/>
            <person name="Saif S."/>
            <person name="Shea T."/>
            <person name="Shenoy N."/>
            <person name="Sisk P."/>
            <person name="Stolte C."/>
            <person name="Sykes S."/>
            <person name="Walk T."/>
            <person name="White J."/>
            <person name="Yandava C."/>
            <person name="Haas B."/>
            <person name="Nusbaum C."/>
            <person name="Birren B."/>
        </authorList>
    </citation>
    <scope>NUCLEOTIDE SEQUENCE</scope>
    <source>
        <strain evidence="2">ATCC 64411</strain>
    </source>
</reference>
<sequence>MQLLWSRAAQAYGASQCRACLAAATLAITRLQIANTPSLDRRRRLRASCADAAAALTHTLSHNGSPVLSMDMLDLIFSDARSSLPCLKPDSSSPPAEIKPFMRAEDDREGPWDVESSRDGVAEALWSICSPQFQLKHHHNRKSARHEYLLQLYHPRQIHAPMEALEATKRIDTVELEAAVAAEEAQRPGGYRHPMNYRHVAASTDSIMALSDDLMMATFTKAYRGDLDGFYYATGNLDGAWHGIRMLRSDGHPKYKNDLDPDGDVAVQDLRRSNQVMRTTFDKWHIAKQAEARILQNGRLPNGQRPKSPLSTLMVGRICFNLHVQSTRPDIHTFNTLIAGLIKVDEGWLACIVVSHLLRNTHLRPTPQTIICILRAYQARGDIAGFYHVVRRLIGNHSAGIKLRRAVAEEAPLFGRTYRHWLRTSDITLYTDYLIQRASLTAEVVEVLIRGLIAFEQGQHAAQILALALRIGFPVTTQTLLDLLTLAVGALDHGAASVLVRGLCANIDDVTAMLLDDECPKEIPPRLRRVLDLYASRLQYKRWGSGDVDGAAADRSQRLAILLTDSAPSRTSLDEADRLLPGLGPLLKALWIKEVNDQAETTASLIHILGSQITSMQPEEIGTAASSLNTIRRHAKRKAKSMANAAALRARWRDMATFHVIRERFEDLQLRTKRCELEFAEAVLTAGFVPASLGVYTPDLPEATQERWELYLGLAGDEALVALATEVNAAAEESARLVGSFKKSVMEKHVPFRRRWELYRQYGSLKDVPLDLALKAHSTGNRLAKRAPRPPKKPQEPPEPQESDHGWSYKDRIFSQLRAVTKRAVGSVFPVDTKGKTT</sequence>
<evidence type="ECO:0000313" key="3">
    <source>
        <dbReference type="EnsemblFungi" id="MAPG_10098T0"/>
    </source>
</evidence>
<organism evidence="3 4">
    <name type="scientific">Magnaporthiopsis poae (strain ATCC 64411 / 73-15)</name>
    <name type="common">Kentucky bluegrass fungus</name>
    <name type="synonym">Magnaporthe poae</name>
    <dbReference type="NCBI Taxonomy" id="644358"/>
    <lineage>
        <taxon>Eukaryota</taxon>
        <taxon>Fungi</taxon>
        <taxon>Dikarya</taxon>
        <taxon>Ascomycota</taxon>
        <taxon>Pezizomycotina</taxon>
        <taxon>Sordariomycetes</taxon>
        <taxon>Sordariomycetidae</taxon>
        <taxon>Magnaporthales</taxon>
        <taxon>Magnaporthaceae</taxon>
        <taxon>Magnaporthiopsis</taxon>
    </lineage>
</organism>
<reference evidence="3" key="5">
    <citation type="submission" date="2015-06" db="UniProtKB">
        <authorList>
            <consortium name="EnsemblFungi"/>
        </authorList>
    </citation>
    <scope>IDENTIFICATION</scope>
    <source>
        <strain evidence="3">ATCC 64411</strain>
    </source>
</reference>
<dbReference type="eggNOG" id="ENOG502SDIM">
    <property type="taxonomic scope" value="Eukaryota"/>
</dbReference>
<dbReference type="AlphaFoldDB" id="A0A0C4EBP4"/>
<dbReference type="Proteomes" id="UP000011715">
    <property type="component" value="Unassembled WGS sequence"/>
</dbReference>
<evidence type="ECO:0000313" key="2">
    <source>
        <dbReference type="EMBL" id="KLU91580.1"/>
    </source>
</evidence>
<dbReference type="VEuPathDB" id="FungiDB:MAPG_10098"/>
<dbReference type="InterPro" id="IPR011990">
    <property type="entry name" value="TPR-like_helical_dom_sf"/>
</dbReference>